<gene>
    <name evidence="1" type="ORF">CLV45_1443</name>
</gene>
<reference evidence="1 2" key="1">
    <citation type="submission" date="2017-11" db="EMBL/GenBank/DDBJ databases">
        <title>Genomic Encyclopedia of Archaeal and Bacterial Type Strains, Phase II (KMG-II): From Individual Species to Whole Genera.</title>
        <authorList>
            <person name="Goeker M."/>
        </authorList>
    </citation>
    <scope>NUCLEOTIDE SEQUENCE [LARGE SCALE GENOMIC DNA]</scope>
    <source>
        <strain evidence="1 2">DSM 11115</strain>
    </source>
</reference>
<sequence length="199" mass="22134">MQHLVHNTGIVVSGFRLPPFKLTPGKCIRIYVPNFSVLNEPLGADLALELIALLRGQRAGAGLALADPLPYARNFPLTFWESLLFPISLRTYLHRKCQVSYPQADEVLRRLSIPPAGRWGSIGLGRQRMAVTLALLARHEAVVFDYYGLSPVSTEQLNVLITQELAQGKCLIGFDNAQYMEPTEPDAGFERIVLEYVGE</sequence>
<dbReference type="AlphaFoldDB" id="A0A2M9BQ21"/>
<organism evidence="1 2">
    <name type="scientific">Hymenobacter chitinivorans DSM 11115</name>
    <dbReference type="NCBI Taxonomy" id="1121954"/>
    <lineage>
        <taxon>Bacteria</taxon>
        <taxon>Pseudomonadati</taxon>
        <taxon>Bacteroidota</taxon>
        <taxon>Cytophagia</taxon>
        <taxon>Cytophagales</taxon>
        <taxon>Hymenobacteraceae</taxon>
        <taxon>Hymenobacter</taxon>
    </lineage>
</organism>
<dbReference type="RefSeq" id="WP_100335685.1">
    <property type="nucleotide sequence ID" value="NZ_PGFA01000001.1"/>
</dbReference>
<protein>
    <submittedName>
        <fullName evidence="1">Uncharacterized protein</fullName>
    </submittedName>
</protein>
<dbReference type="Proteomes" id="UP000228535">
    <property type="component" value="Unassembled WGS sequence"/>
</dbReference>
<proteinExistence type="predicted"/>
<dbReference type="OrthoDB" id="790721at2"/>
<evidence type="ECO:0000313" key="2">
    <source>
        <dbReference type="Proteomes" id="UP000228535"/>
    </source>
</evidence>
<evidence type="ECO:0000313" key="1">
    <source>
        <dbReference type="EMBL" id="PJJ60018.1"/>
    </source>
</evidence>
<name>A0A2M9BQ21_9BACT</name>
<dbReference type="EMBL" id="PGFA01000001">
    <property type="protein sequence ID" value="PJJ60018.1"/>
    <property type="molecule type" value="Genomic_DNA"/>
</dbReference>
<keyword evidence="2" id="KW-1185">Reference proteome</keyword>
<accession>A0A2M9BQ21</accession>
<comment type="caution">
    <text evidence="1">The sequence shown here is derived from an EMBL/GenBank/DDBJ whole genome shotgun (WGS) entry which is preliminary data.</text>
</comment>